<sequence length="225" mass="25440">MLKIFKTLMEKVNVLGISHAGHDVGEKNIYNAPRLRDRPELYTLHGQIQHKKDFLDEYIPHGSRICFIGHSIGSKVVVELMSHLDQTRPNDPKPCGYLLFPTIERMAETPQGQRLRMLLGPFRTPAVYASYMVYFLPEFVKNALVSWYISQPEKEDLISSVGQALKTVVNPNVLEKSLYMANDELAVVRELDVKSLIRHGDRGTVPNQCLVSSEVVSQIPGLKIV</sequence>
<comment type="caution">
    <text evidence="9">The sequence shown here is derived from an EMBL/GenBank/DDBJ whole genome shotgun (WGS) entry which is preliminary data.</text>
</comment>
<organism evidence="9 10">
    <name type="scientific">Artemia franciscana</name>
    <name type="common">Brine shrimp</name>
    <name type="synonym">Artemia sanfranciscana</name>
    <dbReference type="NCBI Taxonomy" id="6661"/>
    <lineage>
        <taxon>Eukaryota</taxon>
        <taxon>Metazoa</taxon>
        <taxon>Ecdysozoa</taxon>
        <taxon>Arthropoda</taxon>
        <taxon>Crustacea</taxon>
        <taxon>Branchiopoda</taxon>
        <taxon>Anostraca</taxon>
        <taxon>Artemiidae</taxon>
        <taxon>Artemia</taxon>
    </lineage>
</organism>
<evidence type="ECO:0000256" key="8">
    <source>
        <dbReference type="ARBA" id="ARBA00049527"/>
    </source>
</evidence>
<name>A0AA88HRG2_ARTSF</name>
<gene>
    <name evidence="9" type="ORF">QYM36_013777</name>
</gene>
<keyword evidence="10" id="KW-1185">Reference proteome</keyword>
<evidence type="ECO:0000256" key="1">
    <source>
        <dbReference type="ARBA" id="ARBA00004502"/>
    </source>
</evidence>
<dbReference type="Pfam" id="PF10230">
    <property type="entry name" value="LIDHydrolase"/>
    <property type="match status" value="1"/>
</dbReference>
<reference evidence="9" key="1">
    <citation type="submission" date="2023-07" db="EMBL/GenBank/DDBJ databases">
        <title>Chromosome-level genome assembly of Artemia franciscana.</title>
        <authorList>
            <person name="Jo E."/>
        </authorList>
    </citation>
    <scope>NUCLEOTIDE SEQUENCE</scope>
    <source>
        <tissue evidence="9">Whole body</tissue>
    </source>
</reference>
<evidence type="ECO:0000256" key="2">
    <source>
        <dbReference type="ARBA" id="ARBA00008300"/>
    </source>
</evidence>
<dbReference type="PANTHER" id="PTHR13390:SF0">
    <property type="entry name" value="LIPID DROPLET-ASSOCIATED HYDROLASE"/>
    <property type="match status" value="1"/>
</dbReference>
<dbReference type="GO" id="GO:0019915">
    <property type="term" value="P:lipid storage"/>
    <property type="evidence" value="ECO:0007669"/>
    <property type="project" value="InterPro"/>
</dbReference>
<dbReference type="GO" id="GO:0005811">
    <property type="term" value="C:lipid droplet"/>
    <property type="evidence" value="ECO:0007669"/>
    <property type="project" value="UniProtKB-SubCell"/>
</dbReference>
<dbReference type="Proteomes" id="UP001187531">
    <property type="component" value="Unassembled WGS sequence"/>
</dbReference>
<evidence type="ECO:0000313" key="9">
    <source>
        <dbReference type="EMBL" id="KAK2710237.1"/>
    </source>
</evidence>
<evidence type="ECO:0000256" key="4">
    <source>
        <dbReference type="ARBA" id="ARBA00022677"/>
    </source>
</evidence>
<accession>A0AA88HRG2</accession>
<comment type="similarity">
    <text evidence="2">Belongs to the AB hydrolase superfamily. LDAH family.</text>
</comment>
<evidence type="ECO:0000256" key="7">
    <source>
        <dbReference type="ARBA" id="ARBA00039150"/>
    </source>
</evidence>
<comment type="catalytic activity">
    <reaction evidence="8">
        <text>a cholesterol ester + H2O = cholesterol + a fatty acid + H(+)</text>
        <dbReference type="Rhea" id="RHEA:36403"/>
        <dbReference type="ChEBI" id="CHEBI:15377"/>
        <dbReference type="ChEBI" id="CHEBI:15378"/>
        <dbReference type="ChEBI" id="CHEBI:16113"/>
        <dbReference type="ChEBI" id="CHEBI:17002"/>
        <dbReference type="ChEBI" id="CHEBI:28868"/>
        <dbReference type="EC" id="3.1.1.13"/>
    </reaction>
    <physiologicalReaction direction="left-to-right" evidence="8">
        <dbReference type="Rhea" id="RHEA:36404"/>
    </physiologicalReaction>
</comment>
<dbReference type="InterPro" id="IPR019363">
    <property type="entry name" value="LDAH"/>
</dbReference>
<evidence type="ECO:0000313" key="10">
    <source>
        <dbReference type="Proteomes" id="UP001187531"/>
    </source>
</evidence>
<dbReference type="PANTHER" id="PTHR13390">
    <property type="entry name" value="LIPASE"/>
    <property type="match status" value="1"/>
</dbReference>
<dbReference type="SUPFAM" id="SSF53474">
    <property type="entry name" value="alpha/beta-Hydrolases"/>
    <property type="match status" value="1"/>
</dbReference>
<evidence type="ECO:0000256" key="5">
    <source>
        <dbReference type="ARBA" id="ARBA00022801"/>
    </source>
</evidence>
<dbReference type="InterPro" id="IPR029058">
    <property type="entry name" value="AB_hydrolase_fold"/>
</dbReference>
<evidence type="ECO:0000256" key="3">
    <source>
        <dbReference type="ARBA" id="ARBA00019242"/>
    </source>
</evidence>
<keyword evidence="4" id="KW-0551">Lipid droplet</keyword>
<dbReference type="EMBL" id="JAVRJZ010000017">
    <property type="protein sequence ID" value="KAK2710237.1"/>
    <property type="molecule type" value="Genomic_DNA"/>
</dbReference>
<keyword evidence="5" id="KW-0378">Hydrolase</keyword>
<dbReference type="AlphaFoldDB" id="A0AA88HRG2"/>
<protein>
    <recommendedName>
        <fullName evidence="3">Lipid droplet-associated hydrolase</fullName>
        <ecNumber evidence="7">3.1.1.13</ecNumber>
    </recommendedName>
    <alternativeName>
        <fullName evidence="6">Lipid droplet-associated serine hydrolase</fullName>
    </alternativeName>
</protein>
<dbReference type="GO" id="GO:0004771">
    <property type="term" value="F:sterol ester esterase activity"/>
    <property type="evidence" value="ECO:0007669"/>
    <property type="project" value="UniProtKB-EC"/>
</dbReference>
<comment type="subcellular location">
    <subcellularLocation>
        <location evidence="1">Lipid droplet</location>
    </subcellularLocation>
</comment>
<evidence type="ECO:0000256" key="6">
    <source>
        <dbReference type="ARBA" id="ARBA00031924"/>
    </source>
</evidence>
<dbReference type="EC" id="3.1.1.13" evidence="7"/>
<proteinExistence type="inferred from homology"/>